<organism evidence="1 2">
    <name type="scientific">Stylosanthes scabra</name>
    <dbReference type="NCBI Taxonomy" id="79078"/>
    <lineage>
        <taxon>Eukaryota</taxon>
        <taxon>Viridiplantae</taxon>
        <taxon>Streptophyta</taxon>
        <taxon>Embryophyta</taxon>
        <taxon>Tracheophyta</taxon>
        <taxon>Spermatophyta</taxon>
        <taxon>Magnoliopsida</taxon>
        <taxon>eudicotyledons</taxon>
        <taxon>Gunneridae</taxon>
        <taxon>Pentapetalae</taxon>
        <taxon>rosids</taxon>
        <taxon>fabids</taxon>
        <taxon>Fabales</taxon>
        <taxon>Fabaceae</taxon>
        <taxon>Papilionoideae</taxon>
        <taxon>50 kb inversion clade</taxon>
        <taxon>dalbergioids sensu lato</taxon>
        <taxon>Dalbergieae</taxon>
        <taxon>Pterocarpus clade</taxon>
        <taxon>Stylosanthes</taxon>
    </lineage>
</organism>
<protein>
    <submittedName>
        <fullName evidence="1">Uncharacterized protein</fullName>
    </submittedName>
</protein>
<keyword evidence="2" id="KW-1185">Reference proteome</keyword>
<proteinExistence type="predicted"/>
<gene>
    <name evidence="1" type="ORF">PIB30_116318</name>
</gene>
<name>A0ABU6X112_9FABA</name>
<reference evidence="1 2" key="1">
    <citation type="journal article" date="2023" name="Plants (Basel)">
        <title>Bridging the Gap: Combining Genomics and Transcriptomics Approaches to Understand Stylosanthes scabra, an Orphan Legume from the Brazilian Caatinga.</title>
        <authorList>
            <person name="Ferreira-Neto J.R.C."/>
            <person name="da Silva M.D."/>
            <person name="Binneck E."/>
            <person name="de Melo N.F."/>
            <person name="da Silva R.H."/>
            <person name="de Melo A.L.T.M."/>
            <person name="Pandolfi V."/>
            <person name="Bustamante F.O."/>
            <person name="Brasileiro-Vidal A.C."/>
            <person name="Benko-Iseppon A.M."/>
        </authorList>
    </citation>
    <scope>NUCLEOTIDE SEQUENCE [LARGE SCALE GENOMIC DNA]</scope>
    <source>
        <tissue evidence="1">Leaves</tissue>
    </source>
</reference>
<dbReference type="Proteomes" id="UP001341840">
    <property type="component" value="Unassembled WGS sequence"/>
</dbReference>
<comment type="caution">
    <text evidence="1">The sequence shown here is derived from an EMBL/GenBank/DDBJ whole genome shotgun (WGS) entry which is preliminary data.</text>
</comment>
<sequence>MGNTPCTAQHQARPCALRGVVEGWLSREFASCTSPAGQQQKDLPCEGRVLPRLGLRALS</sequence>
<accession>A0ABU6X112</accession>
<feature type="non-terminal residue" evidence="1">
    <location>
        <position position="59"/>
    </location>
</feature>
<evidence type="ECO:0000313" key="1">
    <source>
        <dbReference type="EMBL" id="MED6191436.1"/>
    </source>
</evidence>
<evidence type="ECO:0000313" key="2">
    <source>
        <dbReference type="Proteomes" id="UP001341840"/>
    </source>
</evidence>
<dbReference type="EMBL" id="JASCZI010208175">
    <property type="protein sequence ID" value="MED6191436.1"/>
    <property type="molecule type" value="Genomic_DNA"/>
</dbReference>